<evidence type="ECO:0000256" key="1">
    <source>
        <dbReference type="SAM" id="MobiDB-lite"/>
    </source>
</evidence>
<evidence type="ECO:0000313" key="2">
    <source>
        <dbReference type="EMBL" id="TQD88075.1"/>
    </source>
</evidence>
<dbReference type="Proteomes" id="UP000315295">
    <property type="component" value="Unassembled WGS sequence"/>
</dbReference>
<dbReference type="EMBL" id="VIEB01000516">
    <property type="protein sequence ID" value="TQD88075.1"/>
    <property type="molecule type" value="Genomic_DNA"/>
</dbReference>
<comment type="caution">
    <text evidence="2">The sequence shown here is derived from an EMBL/GenBank/DDBJ whole genome shotgun (WGS) entry which is preliminary data.</text>
</comment>
<gene>
    <name evidence="2" type="ORF">C1H46_026372</name>
</gene>
<protein>
    <submittedName>
        <fullName evidence="2">Uncharacterized protein</fullName>
    </submittedName>
</protein>
<reference evidence="2 3" key="1">
    <citation type="journal article" date="2019" name="G3 (Bethesda)">
        <title>Sequencing of a Wild Apple (Malus baccata) Genome Unravels the Differences Between Cultivated and Wild Apple Species Regarding Disease Resistance and Cold Tolerance.</title>
        <authorList>
            <person name="Chen X."/>
        </authorList>
    </citation>
    <scope>NUCLEOTIDE SEQUENCE [LARGE SCALE GENOMIC DNA]</scope>
    <source>
        <strain evidence="3">cv. Shandingzi</strain>
        <tissue evidence="2">Leaves</tissue>
    </source>
</reference>
<evidence type="ECO:0000313" key="3">
    <source>
        <dbReference type="Proteomes" id="UP000315295"/>
    </source>
</evidence>
<organism evidence="2 3">
    <name type="scientific">Malus baccata</name>
    <name type="common">Siberian crab apple</name>
    <name type="synonym">Pyrus baccata</name>
    <dbReference type="NCBI Taxonomy" id="106549"/>
    <lineage>
        <taxon>Eukaryota</taxon>
        <taxon>Viridiplantae</taxon>
        <taxon>Streptophyta</taxon>
        <taxon>Embryophyta</taxon>
        <taxon>Tracheophyta</taxon>
        <taxon>Spermatophyta</taxon>
        <taxon>Magnoliopsida</taxon>
        <taxon>eudicotyledons</taxon>
        <taxon>Gunneridae</taxon>
        <taxon>Pentapetalae</taxon>
        <taxon>rosids</taxon>
        <taxon>fabids</taxon>
        <taxon>Rosales</taxon>
        <taxon>Rosaceae</taxon>
        <taxon>Amygdaloideae</taxon>
        <taxon>Maleae</taxon>
        <taxon>Malus</taxon>
    </lineage>
</organism>
<accession>A0A540LNL1</accession>
<keyword evidence="3" id="KW-1185">Reference proteome</keyword>
<sequence length="129" mass="14154">MEGVLATENRFKTTPLAGTRASEGDPEPEEGMVVGEAVVSIVVVSLEEPIRVTCNGHSAPRKSETWASVQFDLPVTMMVLSLKSARRGRAARAIRARQLFFFLRLGGLGKHWGRELSGKVSEGIRWEFG</sequence>
<feature type="region of interest" description="Disordered" evidence="1">
    <location>
        <begin position="1"/>
        <end position="30"/>
    </location>
</feature>
<dbReference type="AlphaFoldDB" id="A0A540LNL1"/>
<name>A0A540LNL1_MALBA</name>
<proteinExistence type="predicted"/>